<protein>
    <submittedName>
        <fullName evidence="1">Protein AKNAD1 isoform X4</fullName>
    </submittedName>
</protein>
<organism evidence="1 2">
    <name type="scientific">Clarias magur</name>
    <name type="common">Asian catfish</name>
    <name type="synonym">Macropteronotus magur</name>
    <dbReference type="NCBI Taxonomy" id="1594786"/>
    <lineage>
        <taxon>Eukaryota</taxon>
        <taxon>Metazoa</taxon>
        <taxon>Chordata</taxon>
        <taxon>Craniata</taxon>
        <taxon>Vertebrata</taxon>
        <taxon>Euteleostomi</taxon>
        <taxon>Actinopterygii</taxon>
        <taxon>Neopterygii</taxon>
        <taxon>Teleostei</taxon>
        <taxon>Ostariophysi</taxon>
        <taxon>Siluriformes</taxon>
        <taxon>Clariidae</taxon>
        <taxon>Clarias</taxon>
    </lineage>
</organism>
<dbReference type="EMBL" id="QNUK01000396">
    <property type="protein sequence ID" value="KAF5894040.1"/>
    <property type="molecule type" value="Genomic_DNA"/>
</dbReference>
<dbReference type="AlphaFoldDB" id="A0A8J4TF08"/>
<evidence type="ECO:0000313" key="2">
    <source>
        <dbReference type="Proteomes" id="UP000727407"/>
    </source>
</evidence>
<gene>
    <name evidence="1" type="ORF">DAT39_016242</name>
</gene>
<comment type="caution">
    <text evidence="1">The sequence shown here is derived from an EMBL/GenBank/DDBJ whole genome shotgun (WGS) entry which is preliminary data.</text>
</comment>
<dbReference type="Proteomes" id="UP000727407">
    <property type="component" value="Unassembled WGS sequence"/>
</dbReference>
<dbReference type="OrthoDB" id="9045614at2759"/>
<keyword evidence="2" id="KW-1185">Reference proteome</keyword>
<name>A0A8J4TF08_CLAMG</name>
<proteinExistence type="predicted"/>
<reference evidence="1" key="1">
    <citation type="submission" date="2020-07" db="EMBL/GenBank/DDBJ databases">
        <title>Clarias magur genome sequencing, assembly and annotation.</title>
        <authorList>
            <person name="Kushwaha B."/>
            <person name="Kumar R."/>
            <person name="Das P."/>
            <person name="Joshi C.G."/>
            <person name="Kumar D."/>
            <person name="Nagpure N.S."/>
            <person name="Pandey M."/>
            <person name="Agarwal S."/>
            <person name="Srivastava S."/>
            <person name="Singh M."/>
            <person name="Sahoo L."/>
            <person name="Jayasankar P."/>
            <person name="Meher P.K."/>
            <person name="Koringa P.G."/>
            <person name="Iquebal M.A."/>
            <person name="Das S.P."/>
            <person name="Bit A."/>
            <person name="Patnaik S."/>
            <person name="Patel N."/>
            <person name="Shah T.M."/>
            <person name="Hinsu A."/>
            <person name="Jena J.K."/>
        </authorList>
    </citation>
    <scope>NUCLEOTIDE SEQUENCE</scope>
    <source>
        <strain evidence="1">CIFAMagur01</strain>
        <tissue evidence="1">Testis</tissue>
    </source>
</reference>
<sequence length="52" mass="6058">MMDEALNSTIDKDRDAASLMKQITDHMAKTLSSDLTKAQFYRKLHLRKQEMT</sequence>
<evidence type="ECO:0000313" key="1">
    <source>
        <dbReference type="EMBL" id="KAF5894040.1"/>
    </source>
</evidence>
<accession>A0A8J4TF08</accession>